<proteinExistence type="predicted"/>
<dbReference type="OrthoDB" id="5650401at2"/>
<dbReference type="Gene3D" id="3.40.470.10">
    <property type="entry name" value="Uracil-DNA glycosylase-like domain"/>
    <property type="match status" value="1"/>
</dbReference>
<dbReference type="PATRIC" id="fig|45065.4.peg.1209"/>
<name>A0A0W0TWJ4_9GAMM</name>
<sequence>MRVGFKGEKGVNNWIIQVHPEWHDIVSEALLAMDADYCHALMQSSDWLPGNHALLKAFSLPLSETRYLLLGESPYPRQESANGYAFWDAAVGSLWSETGMSKAVNRATSLRNWIKMFLFARGDLHEDFSQEAIRLLDKSPYCQTLDELFFAFMRNGFLLLNATLAFSPGKVRQHARHWQPFLQTLIKALARRRHMLELVLLGRIAEAVPMEVPFRRLVALHPYNLGFITHPDVVDFFKPFDLLTRNDQ</sequence>
<dbReference type="Proteomes" id="UP000054785">
    <property type="component" value="Unassembled WGS sequence"/>
</dbReference>
<organism evidence="1 2">
    <name type="scientific">Legionella geestiana</name>
    <dbReference type="NCBI Taxonomy" id="45065"/>
    <lineage>
        <taxon>Bacteria</taxon>
        <taxon>Pseudomonadati</taxon>
        <taxon>Pseudomonadota</taxon>
        <taxon>Gammaproteobacteria</taxon>
        <taxon>Legionellales</taxon>
        <taxon>Legionellaceae</taxon>
        <taxon>Legionella</taxon>
    </lineage>
</organism>
<dbReference type="STRING" id="45065.Lgee_1127"/>
<dbReference type="SUPFAM" id="SSF52141">
    <property type="entry name" value="Uracil-DNA glycosylase-like"/>
    <property type="match status" value="1"/>
</dbReference>
<evidence type="ECO:0000313" key="2">
    <source>
        <dbReference type="Proteomes" id="UP000054785"/>
    </source>
</evidence>
<evidence type="ECO:0000313" key="1">
    <source>
        <dbReference type="EMBL" id="KTC99872.1"/>
    </source>
</evidence>
<dbReference type="AlphaFoldDB" id="A0A0W0TWJ4"/>
<accession>A0A0W0TWJ4</accession>
<dbReference type="EMBL" id="LNYC01000043">
    <property type="protein sequence ID" value="KTC99872.1"/>
    <property type="molecule type" value="Genomic_DNA"/>
</dbReference>
<gene>
    <name evidence="1" type="primary">ung</name>
    <name evidence="1" type="ORF">Lgee_1127</name>
</gene>
<reference evidence="1 2" key="1">
    <citation type="submission" date="2015-11" db="EMBL/GenBank/DDBJ databases">
        <title>Genomic analysis of 38 Legionella species identifies large and diverse effector repertoires.</title>
        <authorList>
            <person name="Burstein D."/>
            <person name="Amaro F."/>
            <person name="Zusman T."/>
            <person name="Lifshitz Z."/>
            <person name="Cohen O."/>
            <person name="Gilbert J.A."/>
            <person name="Pupko T."/>
            <person name="Shuman H.A."/>
            <person name="Segal G."/>
        </authorList>
    </citation>
    <scope>NUCLEOTIDE SEQUENCE [LARGE SCALE GENOMIC DNA]</scope>
    <source>
        <strain evidence="1 2">ATCC 49504</strain>
    </source>
</reference>
<comment type="caution">
    <text evidence="1">The sequence shown here is derived from an EMBL/GenBank/DDBJ whole genome shotgun (WGS) entry which is preliminary data.</text>
</comment>
<dbReference type="InterPro" id="IPR036895">
    <property type="entry name" value="Uracil-DNA_glycosylase-like_sf"/>
</dbReference>
<protein>
    <submittedName>
        <fullName evidence="1">Uracil DNA glycosylase</fullName>
    </submittedName>
</protein>
<keyword evidence="2" id="KW-1185">Reference proteome</keyword>